<protein>
    <submittedName>
        <fullName evidence="1">Uncharacterized protein</fullName>
    </submittedName>
</protein>
<evidence type="ECO:0000313" key="2">
    <source>
        <dbReference type="Proteomes" id="UP000010793"/>
    </source>
</evidence>
<organism evidence="1 2">
    <name type="scientific">Brachyspira pilosicoli P43/6/78</name>
    <dbReference type="NCBI Taxonomy" id="1042417"/>
    <lineage>
        <taxon>Bacteria</taxon>
        <taxon>Pseudomonadati</taxon>
        <taxon>Spirochaetota</taxon>
        <taxon>Spirochaetia</taxon>
        <taxon>Brachyspirales</taxon>
        <taxon>Brachyspiraceae</taxon>
        <taxon>Brachyspira</taxon>
    </lineage>
</organism>
<name>A0A3B6VSH2_BRAPL</name>
<evidence type="ECO:0000313" key="1">
    <source>
        <dbReference type="EMBL" id="AGA67564.1"/>
    </source>
</evidence>
<dbReference type="AlphaFoldDB" id="A0A3B6VSH2"/>
<dbReference type="Proteomes" id="UP000010793">
    <property type="component" value="Chromosome"/>
</dbReference>
<proteinExistence type="predicted"/>
<gene>
    <name evidence="1" type="ORF">BPP43_12130</name>
</gene>
<sequence>MRGLVPANNKKLLFFFPQQKEPKSASVLALYFGMYMYIPKKLDFINAVLLLLWVIPIPKGTSYGRPEGLPLVAGLPTVAKELGFYPTGTLRRGQSPRYQK</sequence>
<dbReference type="KEGG" id="bpip:BPP43_12130"/>
<keyword evidence="2" id="KW-1185">Reference proteome</keyword>
<dbReference type="EMBL" id="CP002873">
    <property type="protein sequence ID" value="AGA67564.1"/>
    <property type="molecule type" value="Genomic_DNA"/>
</dbReference>
<reference evidence="1 2" key="1">
    <citation type="journal article" date="2013" name="Genome Announc.">
        <title>Complete Genome Sequence of the Porcine Strain Brachyspira pilosicoli P43/6/78(T.).</title>
        <authorList>
            <person name="Lin C."/>
            <person name="den Bakker H.C."/>
            <person name="Suzuki H."/>
            <person name="Lefebure T."/>
            <person name="Ponnala L."/>
            <person name="Sun Q."/>
            <person name="Stanhope M.J."/>
            <person name="Wiedmann M."/>
            <person name="Duhamel G.E."/>
        </authorList>
    </citation>
    <scope>NUCLEOTIDE SEQUENCE [LARGE SCALE GENOMIC DNA]</scope>
    <source>
        <strain evidence="1 2">P43/6/78</strain>
    </source>
</reference>
<accession>A0A3B6VSH2</accession>